<dbReference type="PROSITE" id="PS50977">
    <property type="entry name" value="HTH_TETR_2"/>
    <property type="match status" value="1"/>
</dbReference>
<evidence type="ECO:0000313" key="7">
    <source>
        <dbReference type="Proteomes" id="UP001500843"/>
    </source>
</evidence>
<dbReference type="Proteomes" id="UP001500843">
    <property type="component" value="Unassembled WGS sequence"/>
</dbReference>
<feature type="domain" description="HTH tetR-type" evidence="5">
    <location>
        <begin position="18"/>
        <end position="78"/>
    </location>
</feature>
<dbReference type="Gene3D" id="1.10.357.10">
    <property type="entry name" value="Tetracycline Repressor, domain 2"/>
    <property type="match status" value="1"/>
</dbReference>
<proteinExistence type="predicted"/>
<dbReference type="InterPro" id="IPR009057">
    <property type="entry name" value="Homeodomain-like_sf"/>
</dbReference>
<protein>
    <submittedName>
        <fullName evidence="6">TetR/AcrR family transcriptional regulator</fullName>
    </submittedName>
</protein>
<dbReference type="InterPro" id="IPR040611">
    <property type="entry name" value="AlkX_C"/>
</dbReference>
<name>A0ABP8XS15_9MICO</name>
<evidence type="ECO:0000256" key="1">
    <source>
        <dbReference type="ARBA" id="ARBA00023015"/>
    </source>
</evidence>
<evidence type="ECO:0000256" key="2">
    <source>
        <dbReference type="ARBA" id="ARBA00023125"/>
    </source>
</evidence>
<accession>A0ABP8XS15</accession>
<keyword evidence="1" id="KW-0805">Transcription regulation</keyword>
<feature type="DNA-binding region" description="H-T-H motif" evidence="4">
    <location>
        <begin position="41"/>
        <end position="60"/>
    </location>
</feature>
<dbReference type="PANTHER" id="PTHR30055:SF234">
    <property type="entry name" value="HTH-TYPE TRANSCRIPTIONAL REGULATOR BETI"/>
    <property type="match status" value="1"/>
</dbReference>
<dbReference type="InterPro" id="IPR050109">
    <property type="entry name" value="HTH-type_TetR-like_transc_reg"/>
</dbReference>
<evidence type="ECO:0000256" key="3">
    <source>
        <dbReference type="ARBA" id="ARBA00023163"/>
    </source>
</evidence>
<comment type="caution">
    <text evidence="6">The sequence shown here is derived from an EMBL/GenBank/DDBJ whole genome shotgun (WGS) entry which is preliminary data.</text>
</comment>
<dbReference type="InterPro" id="IPR001647">
    <property type="entry name" value="HTH_TetR"/>
</dbReference>
<dbReference type="PANTHER" id="PTHR30055">
    <property type="entry name" value="HTH-TYPE TRANSCRIPTIONAL REGULATOR RUTR"/>
    <property type="match status" value="1"/>
</dbReference>
<organism evidence="6 7">
    <name type="scientific">Promicromonospora umidemergens</name>
    <dbReference type="NCBI Taxonomy" id="629679"/>
    <lineage>
        <taxon>Bacteria</taxon>
        <taxon>Bacillati</taxon>
        <taxon>Actinomycetota</taxon>
        <taxon>Actinomycetes</taxon>
        <taxon>Micrococcales</taxon>
        <taxon>Promicromonosporaceae</taxon>
        <taxon>Promicromonospora</taxon>
    </lineage>
</organism>
<dbReference type="SUPFAM" id="SSF46689">
    <property type="entry name" value="Homeodomain-like"/>
    <property type="match status" value="1"/>
</dbReference>
<dbReference type="EMBL" id="BAABHM010000017">
    <property type="protein sequence ID" value="GAA4713339.1"/>
    <property type="molecule type" value="Genomic_DNA"/>
</dbReference>
<keyword evidence="3" id="KW-0804">Transcription</keyword>
<reference evidence="7" key="1">
    <citation type="journal article" date="2019" name="Int. J. Syst. Evol. Microbiol.">
        <title>The Global Catalogue of Microorganisms (GCM) 10K type strain sequencing project: providing services to taxonomists for standard genome sequencing and annotation.</title>
        <authorList>
            <consortium name="The Broad Institute Genomics Platform"/>
            <consortium name="The Broad Institute Genome Sequencing Center for Infectious Disease"/>
            <person name="Wu L."/>
            <person name="Ma J."/>
        </authorList>
    </citation>
    <scope>NUCLEOTIDE SEQUENCE [LARGE SCALE GENOMIC DNA]</scope>
    <source>
        <strain evidence="7">JCM 17975</strain>
    </source>
</reference>
<gene>
    <name evidence="6" type="ORF">GCM10023198_40450</name>
</gene>
<keyword evidence="2 4" id="KW-0238">DNA-binding</keyword>
<evidence type="ECO:0000259" key="5">
    <source>
        <dbReference type="PROSITE" id="PS50977"/>
    </source>
</evidence>
<dbReference type="RefSeq" id="WP_253876877.1">
    <property type="nucleotide sequence ID" value="NZ_BAABHM010000017.1"/>
</dbReference>
<evidence type="ECO:0000313" key="6">
    <source>
        <dbReference type="EMBL" id="GAA4713339.1"/>
    </source>
</evidence>
<sequence length="211" mass="22423">MAEVTEVTEVTAAYEDPISSRSRIIAAAVRLTCADGWSKVTMGRLATEAGVSRQTVYNAVGSREALAKAMVHTESAKFVLKIAEGFDDHPDDLLSGVHAAVGNTLAFALGNPLLRAIISATHGADTELLPLLTTHSESLLGTVKRVVQDRADQYEIPLEPQQISAVIDIVVRTSMSHVMQPSATPREIADSITWLVARILGLTEAPTAPGA</sequence>
<dbReference type="Pfam" id="PF18556">
    <property type="entry name" value="TetR_C_35"/>
    <property type="match status" value="1"/>
</dbReference>
<dbReference type="Pfam" id="PF00440">
    <property type="entry name" value="TetR_N"/>
    <property type="match status" value="1"/>
</dbReference>
<evidence type="ECO:0000256" key="4">
    <source>
        <dbReference type="PROSITE-ProRule" id="PRU00335"/>
    </source>
</evidence>
<keyword evidence="7" id="KW-1185">Reference proteome</keyword>